<organism evidence="5">
    <name type="scientific">marine metagenome</name>
    <dbReference type="NCBI Taxonomy" id="408172"/>
    <lineage>
        <taxon>unclassified sequences</taxon>
        <taxon>metagenomes</taxon>
        <taxon>ecological metagenomes</taxon>
    </lineage>
</organism>
<dbReference type="InterPro" id="IPR050766">
    <property type="entry name" value="Bact_Lucif_Oxidored"/>
</dbReference>
<dbReference type="GO" id="GO:0016705">
    <property type="term" value="F:oxidoreductase activity, acting on paired donors, with incorporation or reduction of molecular oxygen"/>
    <property type="evidence" value="ECO:0007669"/>
    <property type="project" value="InterPro"/>
</dbReference>
<evidence type="ECO:0000256" key="1">
    <source>
        <dbReference type="ARBA" id="ARBA00022630"/>
    </source>
</evidence>
<evidence type="ECO:0000259" key="4">
    <source>
        <dbReference type="Pfam" id="PF00296"/>
    </source>
</evidence>
<reference evidence="5" key="1">
    <citation type="submission" date="2018-05" db="EMBL/GenBank/DDBJ databases">
        <authorList>
            <person name="Lanie J.A."/>
            <person name="Ng W.-L."/>
            <person name="Kazmierczak K.M."/>
            <person name="Andrzejewski T.M."/>
            <person name="Davidsen T.M."/>
            <person name="Wayne K.J."/>
            <person name="Tettelin H."/>
            <person name="Glass J.I."/>
            <person name="Rusch D."/>
            <person name="Podicherti R."/>
            <person name="Tsui H.-C.T."/>
            <person name="Winkler M.E."/>
        </authorList>
    </citation>
    <scope>NUCLEOTIDE SEQUENCE</scope>
</reference>
<sequence>MQLGLFMMPLHPPAKDRTSGFEEDIEAVVLADELGFSEAWIGQHHSVAWEPIPANDLFIANVLPRTKKIRLGTGVSIIPQHHPVNIAVRLAFLDHLSRGRINCGFGQGGGPTDWGLFDLPDPKSQGLMTVEGIELILKLWQERAPFDFKGEHGHVKITDPVPEMGIGELLQPYQKPHPPIAMSVIKGTSMAAGMAGARGWIPMSTNLVPVSTVTQHWDTYCAGAQR</sequence>
<accession>A0A383AH85</accession>
<evidence type="ECO:0000313" key="5">
    <source>
        <dbReference type="EMBL" id="SVE06458.1"/>
    </source>
</evidence>
<gene>
    <name evidence="5" type="ORF">METZ01_LOCUS459312</name>
</gene>
<dbReference type="Gene3D" id="3.20.20.30">
    <property type="entry name" value="Luciferase-like domain"/>
    <property type="match status" value="1"/>
</dbReference>
<evidence type="ECO:0000256" key="3">
    <source>
        <dbReference type="ARBA" id="ARBA00023033"/>
    </source>
</evidence>
<keyword evidence="3" id="KW-0503">Monooxygenase</keyword>
<keyword evidence="2" id="KW-0560">Oxidoreductase</keyword>
<keyword evidence="1" id="KW-0285">Flavoprotein</keyword>
<dbReference type="EMBL" id="UINC01191697">
    <property type="protein sequence ID" value="SVE06458.1"/>
    <property type="molecule type" value="Genomic_DNA"/>
</dbReference>
<dbReference type="SUPFAM" id="SSF51679">
    <property type="entry name" value="Bacterial luciferase-like"/>
    <property type="match status" value="1"/>
</dbReference>
<dbReference type="Pfam" id="PF00296">
    <property type="entry name" value="Bac_luciferase"/>
    <property type="match status" value="1"/>
</dbReference>
<feature type="domain" description="Luciferase-like" evidence="4">
    <location>
        <begin position="1"/>
        <end position="204"/>
    </location>
</feature>
<dbReference type="AlphaFoldDB" id="A0A383AH85"/>
<evidence type="ECO:0000256" key="2">
    <source>
        <dbReference type="ARBA" id="ARBA00023002"/>
    </source>
</evidence>
<name>A0A383AH85_9ZZZZ</name>
<dbReference type="InterPro" id="IPR036661">
    <property type="entry name" value="Luciferase-like_sf"/>
</dbReference>
<feature type="non-terminal residue" evidence="5">
    <location>
        <position position="226"/>
    </location>
</feature>
<dbReference type="GO" id="GO:0005829">
    <property type="term" value="C:cytosol"/>
    <property type="evidence" value="ECO:0007669"/>
    <property type="project" value="TreeGrafter"/>
</dbReference>
<dbReference type="PANTHER" id="PTHR30137:SF16">
    <property type="entry name" value="BLL0895 PROTEIN"/>
    <property type="match status" value="1"/>
</dbReference>
<protein>
    <recommendedName>
        <fullName evidence="4">Luciferase-like domain-containing protein</fullName>
    </recommendedName>
</protein>
<dbReference type="InterPro" id="IPR011251">
    <property type="entry name" value="Luciferase-like_dom"/>
</dbReference>
<dbReference type="PANTHER" id="PTHR30137">
    <property type="entry name" value="LUCIFERASE-LIKE MONOOXYGENASE"/>
    <property type="match status" value="1"/>
</dbReference>
<dbReference type="GO" id="GO:0004497">
    <property type="term" value="F:monooxygenase activity"/>
    <property type="evidence" value="ECO:0007669"/>
    <property type="project" value="UniProtKB-KW"/>
</dbReference>
<proteinExistence type="predicted"/>